<name>A0A5R8WLG5_9BACT</name>
<dbReference type="AlphaFoldDB" id="A0A5R8WLG5"/>
<sequence>MTALPPSAAPAQYFDNPAGNIWYHPTGYIRLEWSRTPGREANVRDLYKAAAQALAHFGVTRILSDHRHMPPISPPLQRWLAEEWVPTTARDTGYNRGAVVQAFNLFNRMATNQIVTQMTNTNVPVAVDYFDNEEAAERWLLSDDAPQSGAVGSGV</sequence>
<reference evidence="1 2" key="1">
    <citation type="submission" date="2019-05" db="EMBL/GenBank/DDBJ databases">
        <title>Hymenobacter edaphi sp. nov., isolated from abandoned arsenic-contaminated farmland soil.</title>
        <authorList>
            <person name="Nie L."/>
        </authorList>
    </citation>
    <scope>NUCLEOTIDE SEQUENCE [LARGE SCALE GENOMIC DNA]</scope>
    <source>
        <strain evidence="1 2">1-3-3-8</strain>
    </source>
</reference>
<dbReference type="RefSeq" id="WP_138080074.1">
    <property type="nucleotide sequence ID" value="NZ_VAJM01000010.1"/>
</dbReference>
<evidence type="ECO:0000313" key="2">
    <source>
        <dbReference type="Proteomes" id="UP000305517"/>
    </source>
</evidence>
<protein>
    <recommendedName>
        <fullName evidence="3">STAS/SEC14 domain-containing protein</fullName>
    </recommendedName>
</protein>
<comment type="caution">
    <text evidence="1">The sequence shown here is derived from an EMBL/GenBank/DDBJ whole genome shotgun (WGS) entry which is preliminary data.</text>
</comment>
<evidence type="ECO:0008006" key="3">
    <source>
        <dbReference type="Google" id="ProtNLM"/>
    </source>
</evidence>
<proteinExistence type="predicted"/>
<dbReference type="EMBL" id="VAJM01000010">
    <property type="protein sequence ID" value="TLM90074.1"/>
    <property type="molecule type" value="Genomic_DNA"/>
</dbReference>
<keyword evidence="2" id="KW-1185">Reference proteome</keyword>
<organism evidence="1 2">
    <name type="scientific">Hymenobacter jeollabukensis</name>
    <dbReference type="NCBI Taxonomy" id="2025313"/>
    <lineage>
        <taxon>Bacteria</taxon>
        <taxon>Pseudomonadati</taxon>
        <taxon>Bacteroidota</taxon>
        <taxon>Cytophagia</taxon>
        <taxon>Cytophagales</taxon>
        <taxon>Hymenobacteraceae</taxon>
        <taxon>Hymenobacter</taxon>
    </lineage>
</organism>
<dbReference type="OrthoDB" id="878538at2"/>
<dbReference type="Proteomes" id="UP000305517">
    <property type="component" value="Unassembled WGS sequence"/>
</dbReference>
<accession>A0A5R8WLG5</accession>
<gene>
    <name evidence="1" type="ORF">FDY95_18830</name>
</gene>
<evidence type="ECO:0000313" key="1">
    <source>
        <dbReference type="EMBL" id="TLM90074.1"/>
    </source>
</evidence>